<feature type="domain" description="GAG-pre-integrase" evidence="2">
    <location>
        <begin position="175"/>
        <end position="230"/>
    </location>
</feature>
<dbReference type="Proteomes" id="UP001187471">
    <property type="component" value="Unassembled WGS sequence"/>
</dbReference>
<reference evidence="4" key="1">
    <citation type="submission" date="2022-12" db="EMBL/GenBank/DDBJ databases">
        <title>Draft genome assemblies for two species of Escallonia (Escalloniales).</title>
        <authorList>
            <person name="Chanderbali A."/>
            <person name="Dervinis C."/>
            <person name="Anghel I."/>
            <person name="Soltis D."/>
            <person name="Soltis P."/>
            <person name="Zapata F."/>
        </authorList>
    </citation>
    <scope>NUCLEOTIDE SEQUENCE</scope>
    <source>
        <strain evidence="4">UCBG92.1500</strain>
        <tissue evidence="4">Leaf</tissue>
    </source>
</reference>
<dbReference type="Pfam" id="PF22936">
    <property type="entry name" value="Pol_BBD"/>
    <property type="match status" value="1"/>
</dbReference>
<evidence type="ECO:0000256" key="1">
    <source>
        <dbReference type="SAM" id="MobiDB-lite"/>
    </source>
</evidence>
<gene>
    <name evidence="4" type="ORF">RJ640_009539</name>
</gene>
<organism evidence="4 5">
    <name type="scientific">Escallonia rubra</name>
    <dbReference type="NCBI Taxonomy" id="112253"/>
    <lineage>
        <taxon>Eukaryota</taxon>
        <taxon>Viridiplantae</taxon>
        <taxon>Streptophyta</taxon>
        <taxon>Embryophyta</taxon>
        <taxon>Tracheophyta</taxon>
        <taxon>Spermatophyta</taxon>
        <taxon>Magnoliopsida</taxon>
        <taxon>eudicotyledons</taxon>
        <taxon>Gunneridae</taxon>
        <taxon>Pentapetalae</taxon>
        <taxon>asterids</taxon>
        <taxon>campanulids</taxon>
        <taxon>Escalloniales</taxon>
        <taxon>Escalloniaceae</taxon>
        <taxon>Escallonia</taxon>
    </lineage>
</organism>
<dbReference type="Pfam" id="PF13976">
    <property type="entry name" value="gag_pre-integrs"/>
    <property type="match status" value="1"/>
</dbReference>
<dbReference type="InterPro" id="IPR025724">
    <property type="entry name" value="GAG-pre-integrase_dom"/>
</dbReference>
<keyword evidence="5" id="KW-1185">Reference proteome</keyword>
<feature type="domain" description="Retrovirus-related Pol polyprotein from transposon TNT 1-94-like beta-barrel" evidence="3">
    <location>
        <begin position="79"/>
        <end position="148"/>
    </location>
</feature>
<dbReference type="AlphaFoldDB" id="A0AA88QW74"/>
<protein>
    <recommendedName>
        <fullName evidence="6">GAG-pre-integrase domain-containing protein</fullName>
    </recommendedName>
</protein>
<proteinExistence type="predicted"/>
<evidence type="ECO:0008006" key="6">
    <source>
        <dbReference type="Google" id="ProtNLM"/>
    </source>
</evidence>
<evidence type="ECO:0000259" key="2">
    <source>
        <dbReference type="Pfam" id="PF13976"/>
    </source>
</evidence>
<comment type="caution">
    <text evidence="4">The sequence shown here is derived from an EMBL/GenBank/DDBJ whole genome shotgun (WGS) entry which is preliminary data.</text>
</comment>
<sequence>MKKNFKILNARKLSKKECKNMYGVENGQVEGKEFAVKTVRNERIKKEIEQGLLKVLKGNQGLPETMSTDEKEDMLETVHNAKDCIATYRSFDGGKVVMGNNISCKVVGICSIQIRMHNGTVKTLTDVRHVSELRKNLISLGTLDSSGYSYRAACGVMRIMKVALVVMKGLKQNSLYMLQGSTVTVTVTAVAASSSDIDSDTTKLWHMRLGHVSERGMDMLSKQDEKDGSHSTEENEEPQCSIARNKSRTEI</sequence>
<feature type="region of interest" description="Disordered" evidence="1">
    <location>
        <begin position="221"/>
        <end position="251"/>
    </location>
</feature>
<accession>A0AA88QW74</accession>
<name>A0AA88QW74_9ASTE</name>
<evidence type="ECO:0000259" key="3">
    <source>
        <dbReference type="Pfam" id="PF22936"/>
    </source>
</evidence>
<feature type="compositionally biased region" description="Basic and acidic residues" evidence="1">
    <location>
        <begin position="221"/>
        <end position="233"/>
    </location>
</feature>
<dbReference type="InterPro" id="IPR054722">
    <property type="entry name" value="PolX-like_BBD"/>
</dbReference>
<evidence type="ECO:0000313" key="4">
    <source>
        <dbReference type="EMBL" id="KAK2976107.1"/>
    </source>
</evidence>
<evidence type="ECO:0000313" key="5">
    <source>
        <dbReference type="Proteomes" id="UP001187471"/>
    </source>
</evidence>
<dbReference type="EMBL" id="JAVXUO010002117">
    <property type="protein sequence ID" value="KAK2976107.1"/>
    <property type="molecule type" value="Genomic_DNA"/>
</dbReference>